<proteinExistence type="predicted"/>
<protein>
    <submittedName>
        <fullName evidence="1">Uncharacterized protein</fullName>
    </submittedName>
</protein>
<sequence length="85" mass="10187">MMENKDNLLRELHDLYNQSAVGFRDRLCADFDWSIPTYYRKMRLIEKEDVSGTRLSNVEKEKISQVALSMQKEFQEKIFNLIKHC</sequence>
<evidence type="ECO:0000313" key="2">
    <source>
        <dbReference type="Proteomes" id="UP000249819"/>
    </source>
</evidence>
<evidence type="ECO:0000313" key="1">
    <source>
        <dbReference type="EMBL" id="RAJ83663.1"/>
    </source>
</evidence>
<reference evidence="1 2" key="1">
    <citation type="submission" date="2018-06" db="EMBL/GenBank/DDBJ databases">
        <title>Genomic Encyclopedia of Archaeal and Bacterial Type Strains, Phase II (KMG-II): from individual species to whole genera.</title>
        <authorList>
            <person name="Goeker M."/>
        </authorList>
    </citation>
    <scope>NUCLEOTIDE SEQUENCE [LARGE SCALE GENOMIC DNA]</scope>
    <source>
        <strain evidence="1 2">DSM 29821</strain>
    </source>
</reference>
<comment type="caution">
    <text evidence="1">The sequence shown here is derived from an EMBL/GenBank/DDBJ whole genome shotgun (WGS) entry which is preliminary data.</text>
</comment>
<dbReference type="RefSeq" id="WP_111592299.1">
    <property type="nucleotide sequence ID" value="NZ_QLMA01000003.1"/>
</dbReference>
<name>A0A327W4R5_9BACT</name>
<dbReference type="OrthoDB" id="672834at2"/>
<dbReference type="Proteomes" id="UP000249819">
    <property type="component" value="Unassembled WGS sequence"/>
</dbReference>
<gene>
    <name evidence="1" type="ORF">CLV59_103634</name>
</gene>
<organism evidence="1 2">
    <name type="scientific">Chitinophaga dinghuensis</name>
    <dbReference type="NCBI Taxonomy" id="1539050"/>
    <lineage>
        <taxon>Bacteria</taxon>
        <taxon>Pseudomonadati</taxon>
        <taxon>Bacteroidota</taxon>
        <taxon>Chitinophagia</taxon>
        <taxon>Chitinophagales</taxon>
        <taxon>Chitinophagaceae</taxon>
        <taxon>Chitinophaga</taxon>
    </lineage>
</organism>
<dbReference type="EMBL" id="QLMA01000003">
    <property type="protein sequence ID" value="RAJ83663.1"/>
    <property type="molecule type" value="Genomic_DNA"/>
</dbReference>
<keyword evidence="2" id="KW-1185">Reference proteome</keyword>
<dbReference type="AlphaFoldDB" id="A0A327W4R5"/>
<accession>A0A327W4R5</accession>